<organism evidence="1 2">
    <name type="scientific">Lipomyces kononenkoae</name>
    <name type="common">Yeast</name>
    <dbReference type="NCBI Taxonomy" id="34357"/>
    <lineage>
        <taxon>Eukaryota</taxon>
        <taxon>Fungi</taxon>
        <taxon>Dikarya</taxon>
        <taxon>Ascomycota</taxon>
        <taxon>Saccharomycotina</taxon>
        <taxon>Lipomycetes</taxon>
        <taxon>Lipomycetales</taxon>
        <taxon>Lipomycetaceae</taxon>
        <taxon>Lipomyces</taxon>
    </lineage>
</organism>
<evidence type="ECO:0000313" key="2">
    <source>
        <dbReference type="Proteomes" id="UP001433508"/>
    </source>
</evidence>
<evidence type="ECO:0000313" key="1">
    <source>
        <dbReference type="EMBL" id="KAK9236774.1"/>
    </source>
</evidence>
<comment type="caution">
    <text evidence="1">The sequence shown here is derived from an EMBL/GenBank/DDBJ whole genome shotgun (WGS) entry which is preliminary data.</text>
</comment>
<protein>
    <submittedName>
        <fullName evidence="1">Uncharacterized protein</fullName>
    </submittedName>
</protein>
<sequence>MGHPIKELPPPYEDVCDDGLQSSTSERHTRDDAYASLRDQNSYSHYIEPRYEHNPGIVYGASGRQRYDTPDFYSQPYHQNSSQISGSYEGHSRNPSVYGQTRSTAGPSYRPHDALGRSSKVSFDDVGPSTRRYSSGSRSGSSDSSDESSSSDDDEDYVAEAWHLHVHRPPPPPLDTIRRLRKLIVLPQGMTGVGAPICRAYPLEFAFHGISCDEFLEFVDKLNVMSAAHPPAEVLGTINGALAFVPSAWFSIAGAAAIAVGKHGRRRVGHGSTESFMKLANMELFEPCKLRVQLCNTQAVGSLLGLPWEELSFPPSSYVNADRQSVIERRLSAFSNRISPLTFQVPPPGPQARALEKLYKKQIKRQRKFSDKILHKDREKALKRMHSEHGKGYGKEMRKLSKEMDKVNRKAAKETSKVYREKSERKMMKEVDKVRRGQDKELRKLNKHMNKLELLADKEYGMSYRDVNAFDEVLWVVVTDLL</sequence>
<reference evidence="2" key="1">
    <citation type="journal article" date="2024" name="Front. Bioeng. Biotechnol.">
        <title>Genome-scale model development and genomic sequencing of the oleaginous clade Lipomyces.</title>
        <authorList>
            <person name="Czajka J.J."/>
            <person name="Han Y."/>
            <person name="Kim J."/>
            <person name="Mondo S.J."/>
            <person name="Hofstad B.A."/>
            <person name="Robles A."/>
            <person name="Haridas S."/>
            <person name="Riley R."/>
            <person name="LaButti K."/>
            <person name="Pangilinan J."/>
            <person name="Andreopoulos W."/>
            <person name="Lipzen A."/>
            <person name="Yan J."/>
            <person name="Wang M."/>
            <person name="Ng V."/>
            <person name="Grigoriev I.V."/>
            <person name="Spatafora J.W."/>
            <person name="Magnuson J.K."/>
            <person name="Baker S.E."/>
            <person name="Pomraning K.R."/>
        </authorList>
    </citation>
    <scope>NUCLEOTIDE SEQUENCE [LARGE SCALE GENOMIC DNA]</scope>
    <source>
        <strain evidence="2">CBS 7786</strain>
    </source>
</reference>
<dbReference type="EMBL" id="MU971380">
    <property type="protein sequence ID" value="KAK9236774.1"/>
    <property type="molecule type" value="Genomic_DNA"/>
</dbReference>
<name>A0ACC3T035_LIPKO</name>
<proteinExistence type="predicted"/>
<keyword evidence="2" id="KW-1185">Reference proteome</keyword>
<gene>
    <name evidence="1" type="ORF">V1525DRAFT_405910</name>
</gene>
<accession>A0ACC3T035</accession>
<dbReference type="Proteomes" id="UP001433508">
    <property type="component" value="Unassembled WGS sequence"/>
</dbReference>